<dbReference type="GO" id="GO:0009279">
    <property type="term" value="C:cell outer membrane"/>
    <property type="evidence" value="ECO:0007669"/>
    <property type="project" value="UniProtKB-SubCell"/>
</dbReference>
<keyword evidence="9" id="KW-0472">Membrane</keyword>
<keyword evidence="8" id="KW-0626">Porin</keyword>
<dbReference type="InterPro" id="IPR033900">
    <property type="entry name" value="Gram_neg_porin_domain"/>
</dbReference>
<proteinExistence type="predicted"/>
<evidence type="ECO:0000256" key="11">
    <source>
        <dbReference type="SAM" id="SignalP"/>
    </source>
</evidence>
<dbReference type="SUPFAM" id="SSF56935">
    <property type="entry name" value="Porins"/>
    <property type="match status" value="1"/>
</dbReference>
<gene>
    <name evidence="13" type="ORF">E1956_31075</name>
</gene>
<comment type="subcellular location">
    <subcellularLocation>
        <location evidence="1">Cell outer membrane</location>
        <topology evidence="1">Multi-pass membrane protein</topology>
    </subcellularLocation>
</comment>
<feature type="domain" description="Porin" evidence="12">
    <location>
        <begin position="9"/>
        <end position="365"/>
    </location>
</feature>
<evidence type="ECO:0000256" key="7">
    <source>
        <dbReference type="ARBA" id="ARBA00023065"/>
    </source>
</evidence>
<organism evidence="13 14">
    <name type="scientific">Paraburkholderia pallida</name>
    <dbReference type="NCBI Taxonomy" id="2547399"/>
    <lineage>
        <taxon>Bacteria</taxon>
        <taxon>Pseudomonadati</taxon>
        <taxon>Pseudomonadota</taxon>
        <taxon>Betaproteobacteria</taxon>
        <taxon>Burkholderiales</taxon>
        <taxon>Burkholderiaceae</taxon>
        <taxon>Paraburkholderia</taxon>
    </lineage>
</organism>
<dbReference type="OrthoDB" id="8982743at2"/>
<keyword evidence="3" id="KW-0813">Transport</keyword>
<evidence type="ECO:0000256" key="5">
    <source>
        <dbReference type="ARBA" id="ARBA00022692"/>
    </source>
</evidence>
<evidence type="ECO:0000313" key="14">
    <source>
        <dbReference type="Proteomes" id="UP000295727"/>
    </source>
</evidence>
<evidence type="ECO:0000256" key="3">
    <source>
        <dbReference type="ARBA" id="ARBA00022448"/>
    </source>
</evidence>
<dbReference type="PANTHER" id="PTHR34501">
    <property type="entry name" value="PROTEIN YDDL-RELATED"/>
    <property type="match status" value="1"/>
</dbReference>
<comment type="subunit">
    <text evidence="2">Homotrimer.</text>
</comment>
<keyword evidence="10" id="KW-0998">Cell outer membrane</keyword>
<dbReference type="CDD" id="cd00342">
    <property type="entry name" value="gram_neg_porins"/>
    <property type="match status" value="1"/>
</dbReference>
<dbReference type="EMBL" id="CP038150">
    <property type="protein sequence ID" value="QBR01613.1"/>
    <property type="molecule type" value="Genomic_DNA"/>
</dbReference>
<evidence type="ECO:0000256" key="1">
    <source>
        <dbReference type="ARBA" id="ARBA00004571"/>
    </source>
</evidence>
<dbReference type="InterPro" id="IPR023614">
    <property type="entry name" value="Porin_dom_sf"/>
</dbReference>
<keyword evidence="14" id="KW-1185">Reference proteome</keyword>
<protein>
    <submittedName>
        <fullName evidence="13">Porin</fullName>
    </submittedName>
</protein>
<dbReference type="Proteomes" id="UP000295727">
    <property type="component" value="Chromosome 3"/>
</dbReference>
<dbReference type="Gene3D" id="2.40.160.10">
    <property type="entry name" value="Porin"/>
    <property type="match status" value="1"/>
</dbReference>
<evidence type="ECO:0000256" key="9">
    <source>
        <dbReference type="ARBA" id="ARBA00023136"/>
    </source>
</evidence>
<evidence type="ECO:0000256" key="10">
    <source>
        <dbReference type="ARBA" id="ARBA00023237"/>
    </source>
</evidence>
<dbReference type="GO" id="GO:0015288">
    <property type="term" value="F:porin activity"/>
    <property type="evidence" value="ECO:0007669"/>
    <property type="project" value="UniProtKB-KW"/>
</dbReference>
<evidence type="ECO:0000256" key="8">
    <source>
        <dbReference type="ARBA" id="ARBA00023114"/>
    </source>
</evidence>
<evidence type="ECO:0000256" key="6">
    <source>
        <dbReference type="ARBA" id="ARBA00022729"/>
    </source>
</evidence>
<dbReference type="Pfam" id="PF13609">
    <property type="entry name" value="Porin_4"/>
    <property type="match status" value="1"/>
</dbReference>
<dbReference type="GO" id="GO:0046930">
    <property type="term" value="C:pore complex"/>
    <property type="evidence" value="ECO:0007669"/>
    <property type="project" value="UniProtKB-KW"/>
</dbReference>
<feature type="chain" id="PRO_5020438742" evidence="11">
    <location>
        <begin position="23"/>
        <end position="401"/>
    </location>
</feature>
<evidence type="ECO:0000313" key="13">
    <source>
        <dbReference type="EMBL" id="QBR01613.1"/>
    </source>
</evidence>
<evidence type="ECO:0000259" key="12">
    <source>
        <dbReference type="Pfam" id="PF13609"/>
    </source>
</evidence>
<reference evidence="13 14" key="1">
    <citation type="submission" date="2019-03" db="EMBL/GenBank/DDBJ databases">
        <title>Paraburkholderia sp. 7MH5, isolated from subtropical forest soil.</title>
        <authorList>
            <person name="Gao Z.-H."/>
            <person name="Qiu L.-H."/>
        </authorList>
    </citation>
    <scope>NUCLEOTIDE SEQUENCE [LARGE SCALE GENOMIC DNA]</scope>
    <source>
        <strain evidence="13 14">7MH5</strain>
    </source>
</reference>
<dbReference type="GO" id="GO:0006811">
    <property type="term" value="P:monoatomic ion transport"/>
    <property type="evidence" value="ECO:0007669"/>
    <property type="project" value="UniProtKB-KW"/>
</dbReference>
<sequence>MKYRDIALATSLLVAGTGAAHAQSSVTLFGLIDTSLLYSSNARSNAAKPAAGGGTQWQEFAGSIYTPRWGLRGIEDLGGGLSAVFWLENGFNSTNGTFKNGGDLFGRQAWVGLSAREYGTLTLGRQYDLMVTYVAPLSATGSGFGGNLAEHPYDNDNLNNDMRLNNAVKFTSVSFNGFKFGAMYAFSNAAGEIANNAAYSAGLSYTYGPINLAAAYLQINRDPNNPNASGAASTGDGDALTTGGLQRMYGVGAQYMFGKSSVGLVWTHSSTDSVSSLWFGGSTSNGALPGPSNGAGNYIKFDNFEINGRYFVLNNLSLGASYTYTMATFNSAHSGANPHWNQVMAQADYLFSPRTDVYIEGVYQRVGGGNGIGAFDAGVYTLTPSTNNQQVVVAVGLKHKF</sequence>
<dbReference type="AlphaFoldDB" id="A0A4V1B057"/>
<keyword evidence="6 11" id="KW-0732">Signal</keyword>
<feature type="signal peptide" evidence="11">
    <location>
        <begin position="1"/>
        <end position="22"/>
    </location>
</feature>
<evidence type="ECO:0000256" key="4">
    <source>
        <dbReference type="ARBA" id="ARBA00022452"/>
    </source>
</evidence>
<dbReference type="PANTHER" id="PTHR34501:SF9">
    <property type="entry name" value="MAJOR OUTER MEMBRANE PROTEIN P.IA"/>
    <property type="match status" value="1"/>
</dbReference>
<name>A0A4V1B057_9BURK</name>
<accession>A0A4V1B057</accession>
<dbReference type="RefSeq" id="WP_134756452.1">
    <property type="nucleotide sequence ID" value="NZ_CP038150.1"/>
</dbReference>
<keyword evidence="4" id="KW-1134">Transmembrane beta strand</keyword>
<evidence type="ECO:0000256" key="2">
    <source>
        <dbReference type="ARBA" id="ARBA00011233"/>
    </source>
</evidence>
<dbReference type="InterPro" id="IPR050298">
    <property type="entry name" value="Gram-neg_bact_OMP"/>
</dbReference>
<keyword evidence="5" id="KW-0812">Transmembrane</keyword>
<keyword evidence="7" id="KW-0406">Ion transport</keyword>
<dbReference type="KEGG" id="ppai:E1956_31075"/>